<dbReference type="Pfam" id="PF14559">
    <property type="entry name" value="TPR_19"/>
    <property type="match status" value="1"/>
</dbReference>
<keyword evidence="2 3" id="KW-0802">TPR repeat</keyword>
<feature type="repeat" description="TPR" evidence="3">
    <location>
        <begin position="451"/>
        <end position="484"/>
    </location>
</feature>
<dbReference type="EMBL" id="BAFH01000004">
    <property type="protein sequence ID" value="GAB64125.1"/>
    <property type="molecule type" value="Genomic_DNA"/>
</dbReference>
<gene>
    <name evidence="4" type="ORF">KSU1_D0816</name>
</gene>
<evidence type="ECO:0000256" key="3">
    <source>
        <dbReference type="PROSITE-ProRule" id="PRU00339"/>
    </source>
</evidence>
<evidence type="ECO:0000256" key="1">
    <source>
        <dbReference type="ARBA" id="ARBA00022737"/>
    </source>
</evidence>
<dbReference type="OrthoDB" id="9766710at2"/>
<protein>
    <submittedName>
        <fullName evidence="4">Uncharacterized protein</fullName>
    </submittedName>
</protein>
<dbReference type="SMART" id="SM00028">
    <property type="entry name" value="TPR"/>
    <property type="match status" value="8"/>
</dbReference>
<dbReference type="AlphaFoldDB" id="I3IQY0"/>
<dbReference type="STRING" id="247490.KSU1_D0816"/>
<evidence type="ECO:0000256" key="2">
    <source>
        <dbReference type="ARBA" id="ARBA00022803"/>
    </source>
</evidence>
<dbReference type="Proteomes" id="UP000002985">
    <property type="component" value="Unassembled WGS sequence"/>
</dbReference>
<dbReference type="Pfam" id="PF13432">
    <property type="entry name" value="TPR_16"/>
    <property type="match status" value="1"/>
</dbReference>
<dbReference type="Gene3D" id="1.25.40.10">
    <property type="entry name" value="Tetratricopeptide repeat domain"/>
    <property type="match status" value="3"/>
</dbReference>
<organism evidence="4 5">
    <name type="scientific">Candidatus Jettenia caeni</name>
    <dbReference type="NCBI Taxonomy" id="247490"/>
    <lineage>
        <taxon>Bacteria</taxon>
        <taxon>Pseudomonadati</taxon>
        <taxon>Planctomycetota</taxon>
        <taxon>Candidatus Brocadiia</taxon>
        <taxon>Candidatus Brocadiales</taxon>
        <taxon>Candidatus Brocadiaceae</taxon>
        <taxon>Candidatus Jettenia</taxon>
    </lineage>
</organism>
<dbReference type="PROSITE" id="PS51257">
    <property type="entry name" value="PROKAR_LIPOPROTEIN"/>
    <property type="match status" value="1"/>
</dbReference>
<dbReference type="PANTHER" id="PTHR12558:SF13">
    <property type="entry name" value="CELL DIVISION CYCLE PROTEIN 27 HOMOLOG"/>
    <property type="match status" value="1"/>
</dbReference>
<dbReference type="InterPro" id="IPR013105">
    <property type="entry name" value="TPR_2"/>
</dbReference>
<dbReference type="PANTHER" id="PTHR12558">
    <property type="entry name" value="CELL DIVISION CYCLE 16,23,27"/>
    <property type="match status" value="1"/>
</dbReference>
<dbReference type="PROSITE" id="PS50005">
    <property type="entry name" value="TPR"/>
    <property type="match status" value="4"/>
</dbReference>
<dbReference type="eggNOG" id="COG0457">
    <property type="taxonomic scope" value="Bacteria"/>
</dbReference>
<sequence>MRCFFPNPGSVVLGIIAFLCIGLLGCHSITARQEAQPLAGNKNQPLDVQEKTYSYFCTGYFYMLEKNWEDAARYFEKALQLDNSSEKILRHLATCYFQLGKNEKAVNFIKKLAEMKPHEFNVHYTLATLYEIGGKYQDAIVEYENARRCKITKLDHVFLADTLYRLANLYMQEGMMEKGAECYKSMLDMKLVNEPAKIYYEIGRRYFEKNDIKNALEYFLLVKKADPNLNFANFYLTLCYDALNDYSHAINEGKAFLEKEPNNWIMHFALSDIYRKIHDESKRNEEIEKTQEILRKNVDAGSKNPKEYFLLSQIYRSQHRIGKAIAVIENMKLIPLDKETSRDVHFLLANLYYESQEFDRVEEELYMTVKLDPDFHEANNFLGYLFVENNKNLDEAIRLISKALKAQPKNGAYLDSLGWAYYKKAQKERKDNYLVMALEKLREAVQFAEEPDIYEHMGDVYYSLGYWDEAIKAFEEAKVLYKEIFNHGTKLKNITAKLEKIGRLISLEETILKVTVNHREVENSNQP</sequence>
<feature type="repeat" description="TPR" evidence="3">
    <location>
        <begin position="52"/>
        <end position="85"/>
    </location>
</feature>
<dbReference type="Pfam" id="PF07719">
    <property type="entry name" value="TPR_2"/>
    <property type="match status" value="1"/>
</dbReference>
<dbReference type="Pfam" id="PF13181">
    <property type="entry name" value="TPR_8"/>
    <property type="match status" value="2"/>
</dbReference>
<dbReference type="InterPro" id="IPR019734">
    <property type="entry name" value="TPR_rpt"/>
</dbReference>
<accession>I3IQY0</accession>
<name>I3IQY0_9BACT</name>
<feature type="repeat" description="TPR" evidence="3">
    <location>
        <begin position="86"/>
        <end position="119"/>
    </location>
</feature>
<keyword evidence="5" id="KW-1185">Reference proteome</keyword>
<dbReference type="SUPFAM" id="SSF48452">
    <property type="entry name" value="TPR-like"/>
    <property type="match status" value="2"/>
</dbReference>
<comment type="caution">
    <text evidence="4">The sequence shown here is derived from an EMBL/GenBank/DDBJ whole genome shotgun (WGS) entry which is preliminary data.</text>
</comment>
<feature type="repeat" description="TPR" evidence="3">
    <location>
        <begin position="196"/>
        <end position="229"/>
    </location>
</feature>
<keyword evidence="1" id="KW-0677">Repeat</keyword>
<evidence type="ECO:0000313" key="5">
    <source>
        <dbReference type="Proteomes" id="UP000002985"/>
    </source>
</evidence>
<proteinExistence type="predicted"/>
<dbReference type="InterPro" id="IPR011990">
    <property type="entry name" value="TPR-like_helical_dom_sf"/>
</dbReference>
<evidence type="ECO:0000313" key="4">
    <source>
        <dbReference type="EMBL" id="GAB64125.1"/>
    </source>
</evidence>
<reference evidence="4 5" key="1">
    <citation type="journal article" date="2012" name="FEBS Lett.">
        <title>Anammox organism KSU-1 expresses a NirK-type copper-containing nitrite reductase instead of a NirS-type with cytochrome cd1.</title>
        <authorList>
            <person name="Hira D."/>
            <person name="Toh H."/>
            <person name="Migita C.T."/>
            <person name="Okubo H."/>
            <person name="Nishiyama T."/>
            <person name="Hattori M."/>
            <person name="Furukawa K."/>
            <person name="Fujii T."/>
        </authorList>
    </citation>
    <scope>NUCLEOTIDE SEQUENCE [LARGE SCALE GENOMIC DNA]</scope>
</reference>